<accession>A0A4P8PKT5</accession>
<dbReference type="EMBL" id="MK249213">
    <property type="protein sequence ID" value="QCQ85039.1"/>
    <property type="molecule type" value="Genomic_DNA"/>
</dbReference>
<organism evidence="3">
    <name type="scientific">Blackfly microvirus SF02</name>
    <dbReference type="NCBI Taxonomy" id="2576452"/>
    <lineage>
        <taxon>Viruses</taxon>
        <taxon>Monodnaviria</taxon>
        <taxon>Sangervirae</taxon>
        <taxon>Phixviricota</taxon>
        <taxon>Malgrandaviricetes</taxon>
        <taxon>Petitvirales</taxon>
        <taxon>Microviridae</taxon>
        <taxon>Microvirus</taxon>
    </lineage>
</organism>
<sequence length="265" mass="28052">MALADFLGPIGDIASSIVSGVTAHKEAKATRNFEERMSNTAYQRQVKDLQAAGLNPMLGYMKGSGASTPSGATAPGVKSDLGGSIQRSVANSAERNLLHEQSIKTQSETTNLEADSKLKDAQRAQVDAQTRLTGNSADNANQQFFNLSQEYDNLKQDLENAKSKQEEIKVGIALGKLDIKAREAGLPELQAYAQAWRNHPNVMMGVREVERAMPAISGVVSSAAAAAAAGKYLGRGSASGVTKKSSGEGAYGGEMADYLKNRSSR</sequence>
<feature type="coiled-coil region" evidence="1">
    <location>
        <begin position="137"/>
        <end position="171"/>
    </location>
</feature>
<keyword evidence="1" id="KW-0175">Coiled coil</keyword>
<feature type="region of interest" description="Disordered" evidence="2">
    <location>
        <begin position="235"/>
        <end position="254"/>
    </location>
</feature>
<name>A0A4P8PKT5_9VIRU</name>
<proteinExistence type="predicted"/>
<dbReference type="Proteomes" id="UP000322066">
    <property type="component" value="Segment"/>
</dbReference>
<protein>
    <submittedName>
        <fullName evidence="3">DNA pilot protein</fullName>
    </submittedName>
</protein>
<evidence type="ECO:0000256" key="1">
    <source>
        <dbReference type="SAM" id="Coils"/>
    </source>
</evidence>
<reference evidence="3" key="1">
    <citation type="submission" date="2018-12" db="EMBL/GenBank/DDBJ databases">
        <title>Singled stranded DNA viruses identified in blackflies (Austrosimulium ungulatum) sampled in New Zealand.</title>
        <authorList>
            <person name="Kraberger S."/>
            <person name="Fontenele R.S."/>
            <person name="Schmidlin K."/>
            <person name="Walters M."/>
            <person name="Varsani A."/>
        </authorList>
    </citation>
    <scope>NUCLEOTIDE SEQUENCE [LARGE SCALE GENOMIC DNA]</scope>
    <source>
        <strain evidence="3">164</strain>
    </source>
</reference>
<evidence type="ECO:0000313" key="3">
    <source>
        <dbReference type="EMBL" id="QCQ85039.1"/>
    </source>
</evidence>
<evidence type="ECO:0000256" key="2">
    <source>
        <dbReference type="SAM" id="MobiDB-lite"/>
    </source>
</evidence>